<keyword evidence="5 8" id="KW-0067">ATP-binding</keyword>
<dbReference type="RefSeq" id="WP_106619083.1">
    <property type="nucleotide sequence ID" value="NZ_PYAX01000014.1"/>
</dbReference>
<dbReference type="PROSITE" id="PS50893">
    <property type="entry name" value="ABC_TRANSPORTER_2"/>
    <property type="match status" value="1"/>
</dbReference>
<dbReference type="InterPro" id="IPR027417">
    <property type="entry name" value="P-loop_NTPase"/>
</dbReference>
<comment type="subcellular location">
    <subcellularLocation>
        <location evidence="1">Cell membrane</location>
        <topology evidence="1">Peripheral membrane protein</topology>
    </subcellularLocation>
</comment>
<name>A0A2P8I138_SACCR</name>
<evidence type="ECO:0000256" key="1">
    <source>
        <dbReference type="ARBA" id="ARBA00004202"/>
    </source>
</evidence>
<reference evidence="8 9" key="1">
    <citation type="submission" date="2018-03" db="EMBL/GenBank/DDBJ databases">
        <title>Genomic Encyclopedia of Type Strains, Phase III (KMG-III): the genomes of soil and plant-associated and newly described type strains.</title>
        <authorList>
            <person name="Whitman W."/>
        </authorList>
    </citation>
    <scope>NUCLEOTIDE SEQUENCE [LARGE SCALE GENOMIC DNA]</scope>
    <source>
        <strain evidence="8 9">CGMCC 4.7097</strain>
    </source>
</reference>
<evidence type="ECO:0000259" key="7">
    <source>
        <dbReference type="PROSITE" id="PS50893"/>
    </source>
</evidence>
<sequence>MLTVTSVSRSFGDHQVLDGVSFEVRPGRMTGFLGANGSGKTTTMRIVLGVLAAHGGTVSWQGSPVTGAVRQRFGYMPEERGLYPKMGVAEQISWLGQLHGLDRDVARRNTDRLLDQLELGHRAKDKLEELSLGNQQRAQVAAALVHDPVMLILDEPFSGLDPIAVETVLGVLRERAANGVPVLFSSHQLSVVERLCDDVVIISGGRIAADGARDELRTRYGTTRFELVVASDAGWVRDVPGVRVVDVDGPRVVFEPDGDPDVDQVVLAAALRRGPVRGFTPVVPTLDEIFKEVI</sequence>
<dbReference type="PROSITE" id="PS00211">
    <property type="entry name" value="ABC_TRANSPORTER_1"/>
    <property type="match status" value="1"/>
</dbReference>
<organism evidence="8 9">
    <name type="scientific">Saccharothrix carnea</name>
    <dbReference type="NCBI Taxonomy" id="1280637"/>
    <lineage>
        <taxon>Bacteria</taxon>
        <taxon>Bacillati</taxon>
        <taxon>Actinomycetota</taxon>
        <taxon>Actinomycetes</taxon>
        <taxon>Pseudonocardiales</taxon>
        <taxon>Pseudonocardiaceae</taxon>
        <taxon>Saccharothrix</taxon>
    </lineage>
</organism>
<dbReference type="InterPro" id="IPR025302">
    <property type="entry name" value="DrrA1/2-like_C"/>
</dbReference>
<protein>
    <submittedName>
        <fullName evidence="8">ABC-2 type transport system ATP-binding protein</fullName>
    </submittedName>
</protein>
<evidence type="ECO:0000256" key="6">
    <source>
        <dbReference type="ARBA" id="ARBA00023251"/>
    </source>
</evidence>
<dbReference type="Pfam" id="PF13732">
    <property type="entry name" value="DrrA1-3_C"/>
    <property type="match status" value="1"/>
</dbReference>
<comment type="caution">
    <text evidence="8">The sequence shown here is derived from an EMBL/GenBank/DDBJ whole genome shotgun (WGS) entry which is preliminary data.</text>
</comment>
<dbReference type="EMBL" id="PYAX01000014">
    <property type="protein sequence ID" value="PSL52180.1"/>
    <property type="molecule type" value="Genomic_DNA"/>
</dbReference>
<accession>A0A2P8I138</accession>
<dbReference type="GO" id="GO:0016887">
    <property type="term" value="F:ATP hydrolysis activity"/>
    <property type="evidence" value="ECO:0007669"/>
    <property type="project" value="InterPro"/>
</dbReference>
<feature type="domain" description="ABC transporter" evidence="7">
    <location>
        <begin position="2"/>
        <end position="229"/>
    </location>
</feature>
<dbReference type="InterPro" id="IPR003439">
    <property type="entry name" value="ABC_transporter-like_ATP-bd"/>
</dbReference>
<dbReference type="GO" id="GO:0005886">
    <property type="term" value="C:plasma membrane"/>
    <property type="evidence" value="ECO:0007669"/>
    <property type="project" value="UniProtKB-SubCell"/>
</dbReference>
<gene>
    <name evidence="8" type="ORF">B0I31_1147</name>
</gene>
<evidence type="ECO:0000256" key="5">
    <source>
        <dbReference type="ARBA" id="ARBA00022840"/>
    </source>
</evidence>
<dbReference type="Pfam" id="PF00005">
    <property type="entry name" value="ABC_tran"/>
    <property type="match status" value="1"/>
</dbReference>
<evidence type="ECO:0000256" key="3">
    <source>
        <dbReference type="ARBA" id="ARBA00022448"/>
    </source>
</evidence>
<dbReference type="PANTHER" id="PTHR42711">
    <property type="entry name" value="ABC TRANSPORTER ATP-BINDING PROTEIN"/>
    <property type="match status" value="1"/>
</dbReference>
<dbReference type="SUPFAM" id="SSF52540">
    <property type="entry name" value="P-loop containing nucleoside triphosphate hydrolases"/>
    <property type="match status" value="1"/>
</dbReference>
<dbReference type="GO" id="GO:0046677">
    <property type="term" value="P:response to antibiotic"/>
    <property type="evidence" value="ECO:0007669"/>
    <property type="project" value="UniProtKB-KW"/>
</dbReference>
<dbReference type="Gene3D" id="3.40.50.300">
    <property type="entry name" value="P-loop containing nucleotide triphosphate hydrolases"/>
    <property type="match status" value="1"/>
</dbReference>
<dbReference type="PANTHER" id="PTHR42711:SF5">
    <property type="entry name" value="ABC TRANSPORTER ATP-BINDING PROTEIN NATA"/>
    <property type="match status" value="1"/>
</dbReference>
<evidence type="ECO:0000313" key="9">
    <source>
        <dbReference type="Proteomes" id="UP000241118"/>
    </source>
</evidence>
<dbReference type="GO" id="GO:0005524">
    <property type="term" value="F:ATP binding"/>
    <property type="evidence" value="ECO:0007669"/>
    <property type="project" value="UniProtKB-KW"/>
</dbReference>
<keyword evidence="6" id="KW-0046">Antibiotic resistance</keyword>
<dbReference type="AlphaFoldDB" id="A0A2P8I138"/>
<dbReference type="SMART" id="SM00382">
    <property type="entry name" value="AAA"/>
    <property type="match status" value="1"/>
</dbReference>
<dbReference type="InterPro" id="IPR003593">
    <property type="entry name" value="AAA+_ATPase"/>
</dbReference>
<keyword evidence="9" id="KW-1185">Reference proteome</keyword>
<proteinExistence type="inferred from homology"/>
<evidence type="ECO:0000313" key="8">
    <source>
        <dbReference type="EMBL" id="PSL52180.1"/>
    </source>
</evidence>
<dbReference type="InterPro" id="IPR050763">
    <property type="entry name" value="ABC_transporter_ATP-binding"/>
</dbReference>
<keyword evidence="4" id="KW-0547">Nucleotide-binding</keyword>
<dbReference type="InterPro" id="IPR017871">
    <property type="entry name" value="ABC_transporter-like_CS"/>
</dbReference>
<dbReference type="OrthoDB" id="9804819at2"/>
<comment type="similarity">
    <text evidence="2">Belongs to the ABC transporter superfamily.</text>
</comment>
<dbReference type="Proteomes" id="UP000241118">
    <property type="component" value="Unassembled WGS sequence"/>
</dbReference>
<evidence type="ECO:0000256" key="4">
    <source>
        <dbReference type="ARBA" id="ARBA00022741"/>
    </source>
</evidence>
<evidence type="ECO:0000256" key="2">
    <source>
        <dbReference type="ARBA" id="ARBA00005417"/>
    </source>
</evidence>
<keyword evidence="3" id="KW-0813">Transport</keyword>